<dbReference type="PANTHER" id="PTHR30466:SF1">
    <property type="entry name" value="FMN REDUCTASE (NADH) RUTF"/>
    <property type="match status" value="1"/>
</dbReference>
<dbReference type="GO" id="GO:0042602">
    <property type="term" value="F:riboflavin reductase (NADPH) activity"/>
    <property type="evidence" value="ECO:0007669"/>
    <property type="project" value="TreeGrafter"/>
</dbReference>
<evidence type="ECO:0000313" key="3">
    <source>
        <dbReference type="EMBL" id="AVW89843.1"/>
    </source>
</evidence>
<proteinExistence type="predicted"/>
<reference evidence="3 4" key="1">
    <citation type="submission" date="2018-03" db="EMBL/GenBank/DDBJ databases">
        <title>The Complete Genome of Celeribacter baekdonensis strain LH4, a Thiosulfate-Oxidizing Alphaproteobacterium Isolated from Gulf of Mexico Continental Slope Sediments.</title>
        <authorList>
            <person name="Flood B.E."/>
            <person name="Bailey J.V."/>
            <person name="Leprich D."/>
        </authorList>
    </citation>
    <scope>NUCLEOTIDE SEQUENCE [LARGE SCALE GENOMIC DNA]</scope>
    <source>
        <strain evidence="3 4">LH4</strain>
        <plasmid evidence="4">Plasmid pcblh4a</plasmid>
    </source>
</reference>
<dbReference type="InterPro" id="IPR050268">
    <property type="entry name" value="NADH-dep_flavin_reductase"/>
</dbReference>
<protein>
    <recommendedName>
        <fullName evidence="2">Flavin reductase like domain-containing protein</fullName>
    </recommendedName>
</protein>
<geneLocation type="plasmid" evidence="4">
    <name>pcblh4a</name>
</geneLocation>
<dbReference type="PANTHER" id="PTHR30466">
    <property type="entry name" value="FLAVIN REDUCTASE"/>
    <property type="match status" value="1"/>
</dbReference>
<dbReference type="KEGG" id="cbak:DA792_01250"/>
<dbReference type="Gene3D" id="2.30.110.10">
    <property type="entry name" value="Electron Transport, Fmn-binding Protein, Chain A"/>
    <property type="match status" value="1"/>
</dbReference>
<dbReference type="SUPFAM" id="SSF50475">
    <property type="entry name" value="FMN-binding split barrel"/>
    <property type="match status" value="1"/>
</dbReference>
<dbReference type="Proteomes" id="UP000241447">
    <property type="component" value="Plasmid pCBLh4a"/>
</dbReference>
<name>A0A2R4LY82_9RHOB</name>
<keyword evidence="3" id="KW-0614">Plasmid</keyword>
<sequence>MGLTTRVISFRGLPIRPLHKSISRAYRQRDMTIDTATFRTTMGLFPGAVTLITTGTGEMRRGITATAVCSVSDAPPSLLVCVNNRTGTCSEIIRSGRFSVQLLAQHQSDVAMTFAGANGHSGLAKFDIGDWQECPRGLPRLPGALASLSCDVLTETTSGTHRIFIGRIEDVVQTAGEPLIYAGAQFHRLQKVA</sequence>
<keyword evidence="1" id="KW-0560">Oxidoreductase</keyword>
<dbReference type="GO" id="GO:0010181">
    <property type="term" value="F:FMN binding"/>
    <property type="evidence" value="ECO:0007669"/>
    <property type="project" value="InterPro"/>
</dbReference>
<accession>A0A2R4LY82</accession>
<organism evidence="3 4">
    <name type="scientific">Celeribacter baekdonensis</name>
    <dbReference type="NCBI Taxonomy" id="875171"/>
    <lineage>
        <taxon>Bacteria</taxon>
        <taxon>Pseudomonadati</taxon>
        <taxon>Pseudomonadota</taxon>
        <taxon>Alphaproteobacteria</taxon>
        <taxon>Rhodobacterales</taxon>
        <taxon>Roseobacteraceae</taxon>
        <taxon>Celeribacter</taxon>
    </lineage>
</organism>
<dbReference type="InterPro" id="IPR002563">
    <property type="entry name" value="Flavin_Rdtase-like_dom"/>
</dbReference>
<dbReference type="AlphaFoldDB" id="A0A2R4LY82"/>
<gene>
    <name evidence="3" type="ORF">DA792_01250</name>
</gene>
<dbReference type="SMART" id="SM00903">
    <property type="entry name" value="Flavin_Reduct"/>
    <property type="match status" value="1"/>
</dbReference>
<dbReference type="InterPro" id="IPR012349">
    <property type="entry name" value="Split_barrel_FMN-bd"/>
</dbReference>
<dbReference type="EMBL" id="CP028472">
    <property type="protein sequence ID" value="AVW89843.1"/>
    <property type="molecule type" value="Genomic_DNA"/>
</dbReference>
<evidence type="ECO:0000313" key="4">
    <source>
        <dbReference type="Proteomes" id="UP000241447"/>
    </source>
</evidence>
<evidence type="ECO:0000256" key="1">
    <source>
        <dbReference type="ARBA" id="ARBA00023002"/>
    </source>
</evidence>
<evidence type="ECO:0000259" key="2">
    <source>
        <dbReference type="SMART" id="SM00903"/>
    </source>
</evidence>
<feature type="domain" description="Flavin reductase like" evidence="2">
    <location>
        <begin position="42"/>
        <end position="188"/>
    </location>
</feature>
<dbReference type="Pfam" id="PF01613">
    <property type="entry name" value="Flavin_Reduct"/>
    <property type="match status" value="1"/>
</dbReference>